<dbReference type="Pfam" id="PF01544">
    <property type="entry name" value="CorA"/>
    <property type="match status" value="1"/>
</dbReference>
<keyword evidence="7 8" id="KW-0472">Membrane</keyword>
<comment type="caution">
    <text evidence="9">The sequence shown here is derived from an EMBL/GenBank/DDBJ whole genome shotgun (WGS) entry which is preliminary data.</text>
</comment>
<comment type="subcellular location">
    <subcellularLocation>
        <location evidence="1">Cell membrane</location>
        <topology evidence="1">Multi-pass membrane protein</topology>
    </subcellularLocation>
    <subcellularLocation>
        <location evidence="8">Membrane</location>
        <topology evidence="8">Multi-pass membrane protein</topology>
    </subcellularLocation>
</comment>
<evidence type="ECO:0000256" key="4">
    <source>
        <dbReference type="ARBA" id="ARBA00022475"/>
    </source>
</evidence>
<keyword evidence="6 8" id="KW-1133">Transmembrane helix</keyword>
<dbReference type="Gene3D" id="1.20.58.340">
    <property type="entry name" value="Magnesium transport protein CorA, transmembrane region"/>
    <property type="match status" value="2"/>
</dbReference>
<evidence type="ECO:0000256" key="2">
    <source>
        <dbReference type="ARBA" id="ARBA00009765"/>
    </source>
</evidence>
<keyword evidence="5 8" id="KW-0812">Transmembrane</keyword>
<dbReference type="EMBL" id="JBEXAC010000002">
    <property type="protein sequence ID" value="MET6999210.1"/>
    <property type="molecule type" value="Genomic_DNA"/>
</dbReference>
<protein>
    <recommendedName>
        <fullName evidence="8">Magnesium transport protein CorA</fullName>
    </recommendedName>
</protein>
<dbReference type="PANTHER" id="PTHR46494:SF1">
    <property type="entry name" value="CORA FAMILY METAL ION TRANSPORTER (EUROFUNG)"/>
    <property type="match status" value="1"/>
</dbReference>
<dbReference type="InterPro" id="IPR002523">
    <property type="entry name" value="MgTranspt_CorA/ZnTranspt_ZntB"/>
</dbReference>
<evidence type="ECO:0000256" key="6">
    <source>
        <dbReference type="ARBA" id="ARBA00022989"/>
    </source>
</evidence>
<dbReference type="InterPro" id="IPR045863">
    <property type="entry name" value="CorA_TM1_TM2"/>
</dbReference>
<dbReference type="SUPFAM" id="SSF144083">
    <property type="entry name" value="Magnesium transport protein CorA, transmembrane region"/>
    <property type="match status" value="1"/>
</dbReference>
<dbReference type="SUPFAM" id="SSF143865">
    <property type="entry name" value="CorA soluble domain-like"/>
    <property type="match status" value="1"/>
</dbReference>
<accession>A0ABV2T824</accession>
<dbReference type="Gene3D" id="3.30.460.20">
    <property type="entry name" value="CorA soluble domain-like"/>
    <property type="match status" value="1"/>
</dbReference>
<dbReference type="CDD" id="cd12828">
    <property type="entry name" value="TmCorA-like_1"/>
    <property type="match status" value="1"/>
</dbReference>
<dbReference type="RefSeq" id="WP_354661778.1">
    <property type="nucleotide sequence ID" value="NZ_JBEXAC010000002.1"/>
</dbReference>
<evidence type="ECO:0000256" key="3">
    <source>
        <dbReference type="ARBA" id="ARBA00022448"/>
    </source>
</evidence>
<dbReference type="InterPro" id="IPR045861">
    <property type="entry name" value="CorA_cytoplasmic_dom"/>
</dbReference>
<feature type="transmembrane region" description="Helical" evidence="8">
    <location>
        <begin position="344"/>
        <end position="364"/>
    </location>
</feature>
<evidence type="ECO:0000256" key="5">
    <source>
        <dbReference type="ARBA" id="ARBA00022692"/>
    </source>
</evidence>
<proteinExistence type="inferred from homology"/>
<keyword evidence="4 8" id="KW-1003">Cell membrane</keyword>
<dbReference type="PANTHER" id="PTHR46494">
    <property type="entry name" value="CORA FAMILY METAL ION TRANSPORTER (EUROFUNG)"/>
    <property type="match status" value="1"/>
</dbReference>
<evidence type="ECO:0000256" key="1">
    <source>
        <dbReference type="ARBA" id="ARBA00004651"/>
    </source>
</evidence>
<evidence type="ECO:0000256" key="7">
    <source>
        <dbReference type="ARBA" id="ARBA00023136"/>
    </source>
</evidence>
<reference evidence="9 10" key="1">
    <citation type="submission" date="2024-06" db="EMBL/GenBank/DDBJ databases">
        <title>Chitinophaga defluvii sp. nov., isolated from municipal sewage.</title>
        <authorList>
            <person name="Zhang L."/>
        </authorList>
    </citation>
    <scope>NUCLEOTIDE SEQUENCE [LARGE SCALE GENOMIC DNA]</scope>
    <source>
        <strain evidence="9 10">H8</strain>
    </source>
</reference>
<feature type="transmembrane region" description="Helical" evidence="8">
    <location>
        <begin position="312"/>
        <end position="332"/>
    </location>
</feature>
<evidence type="ECO:0000256" key="8">
    <source>
        <dbReference type="RuleBase" id="RU362010"/>
    </source>
</evidence>
<gene>
    <name evidence="8 9" type="primary">corA</name>
    <name evidence="9" type="ORF">ABR189_17615</name>
</gene>
<evidence type="ECO:0000313" key="9">
    <source>
        <dbReference type="EMBL" id="MET6999210.1"/>
    </source>
</evidence>
<dbReference type="InterPro" id="IPR004488">
    <property type="entry name" value="Mg/Co-transport_prot_CorA"/>
</dbReference>
<keyword evidence="8" id="KW-0406">Ion transport</keyword>
<dbReference type="NCBIfam" id="TIGR00383">
    <property type="entry name" value="corA"/>
    <property type="match status" value="1"/>
</dbReference>
<sequence>MPRKKIIPIPDVLDVLNPFKVKKQRIMNFNPANGVATRPQAEHVKISVFDFTPGNCDEVIIDDNNIAAAFKYLDTPAVSWLNIDGINKEQVHALCEHYQIHFLVEEDILSVGQRAKMDEIGDTLFCLLPMIYFNTETSTVEQEQVSIVLGKNFVISFQDDPLRDVFEPIRDRLRIPGTRIRTAGADYLCYALLDMIIDNYFIVLDKLGERIELMEEAVQHQPTTRALARINFLRKELLLFRRAIAPVRELVNGFLKSESNLLEDRITKYYKDVYDHILQCNDLTENYRDMVLNLQELYHTQLNVKMNEVMKVLAVVTTLMAPLTVIAGIYGMNFKHMPELESPHGYFITLGAMGLIFVLMIIIFKKRGWF</sequence>
<dbReference type="Proteomes" id="UP001549749">
    <property type="component" value="Unassembled WGS sequence"/>
</dbReference>
<keyword evidence="8" id="KW-0460">Magnesium</keyword>
<organism evidence="9 10">
    <name type="scientific">Chitinophaga defluvii</name>
    <dbReference type="NCBI Taxonomy" id="3163343"/>
    <lineage>
        <taxon>Bacteria</taxon>
        <taxon>Pseudomonadati</taxon>
        <taxon>Bacteroidota</taxon>
        <taxon>Chitinophagia</taxon>
        <taxon>Chitinophagales</taxon>
        <taxon>Chitinophagaceae</taxon>
        <taxon>Chitinophaga</taxon>
    </lineage>
</organism>
<name>A0ABV2T824_9BACT</name>
<keyword evidence="10" id="KW-1185">Reference proteome</keyword>
<keyword evidence="3 8" id="KW-0813">Transport</keyword>
<comment type="function">
    <text evidence="8">Mediates influx of magnesium ions.</text>
</comment>
<comment type="similarity">
    <text evidence="2 8">Belongs to the CorA metal ion transporter (MIT) (TC 1.A.35) family.</text>
</comment>
<evidence type="ECO:0000313" key="10">
    <source>
        <dbReference type="Proteomes" id="UP001549749"/>
    </source>
</evidence>